<protein>
    <submittedName>
        <fullName evidence="1">Uncharacterized protein</fullName>
    </submittedName>
</protein>
<proteinExistence type="predicted"/>
<dbReference type="AlphaFoldDB" id="A0A7W4IF04"/>
<reference evidence="1 2" key="1">
    <citation type="submission" date="2020-04" db="EMBL/GenBank/DDBJ databases">
        <title>Description of novel Gluconacetobacter.</title>
        <authorList>
            <person name="Sombolestani A."/>
        </authorList>
    </citation>
    <scope>NUCLEOTIDE SEQUENCE [LARGE SCALE GENOMIC DNA]</scope>
    <source>
        <strain evidence="1 2">LMG 19747</strain>
    </source>
</reference>
<comment type="caution">
    <text evidence="1">The sequence shown here is derived from an EMBL/GenBank/DDBJ whole genome shotgun (WGS) entry which is preliminary data.</text>
</comment>
<sequence>MVAAVAAAFEADTLAGCLGEGADHLRGDGLGAGVVEHGLGALGIGLRLIVGSLQAVDAVFQGRIVDVGHARLNGVVEAFQA</sequence>
<dbReference type="RefSeq" id="WP_182998488.1">
    <property type="nucleotide sequence ID" value="NZ_JABEQJ010000023.1"/>
</dbReference>
<organism evidence="1 2">
    <name type="scientific">Gluconacetobacter sacchari</name>
    <dbReference type="NCBI Taxonomy" id="92759"/>
    <lineage>
        <taxon>Bacteria</taxon>
        <taxon>Pseudomonadati</taxon>
        <taxon>Pseudomonadota</taxon>
        <taxon>Alphaproteobacteria</taxon>
        <taxon>Acetobacterales</taxon>
        <taxon>Acetobacteraceae</taxon>
        <taxon>Gluconacetobacter</taxon>
    </lineage>
</organism>
<dbReference type="EMBL" id="JABEQJ010000023">
    <property type="protein sequence ID" value="MBB2161660.1"/>
    <property type="molecule type" value="Genomic_DNA"/>
</dbReference>
<evidence type="ECO:0000313" key="2">
    <source>
        <dbReference type="Proteomes" id="UP000589085"/>
    </source>
</evidence>
<gene>
    <name evidence="1" type="ORF">HLH48_16055</name>
</gene>
<name>A0A7W4IF04_9PROT</name>
<evidence type="ECO:0000313" key="1">
    <source>
        <dbReference type="EMBL" id="MBB2161660.1"/>
    </source>
</evidence>
<dbReference type="Proteomes" id="UP000589085">
    <property type="component" value="Unassembled WGS sequence"/>
</dbReference>
<accession>A0A7W4IF04</accession>